<dbReference type="NCBIfam" id="TIGR03930">
    <property type="entry name" value="WXG100_ESAT6"/>
    <property type="match status" value="1"/>
</dbReference>
<dbReference type="SUPFAM" id="SSF140453">
    <property type="entry name" value="EsxAB dimer-like"/>
    <property type="match status" value="1"/>
</dbReference>
<dbReference type="InterPro" id="IPR010310">
    <property type="entry name" value="T7SS_ESAT-6-like"/>
</dbReference>
<dbReference type="Pfam" id="PF06013">
    <property type="entry name" value="WXG100"/>
    <property type="match status" value="1"/>
</dbReference>
<reference evidence="2 3" key="1">
    <citation type="submission" date="2017-08" db="EMBL/GenBank/DDBJ databases">
        <title>Phylogenetic analysis of Mycobacterium avium complex whole genomes.</title>
        <authorList>
            <person name="Caverly L.J."/>
            <person name="Spilker T."/>
            <person name="Lipuma J."/>
        </authorList>
    </citation>
    <scope>NUCLEOTIDE SEQUENCE [LARGE SCALE GENOMIC DNA]</scope>
    <source>
        <strain evidence="2 3">FLAC0165</strain>
    </source>
</reference>
<dbReference type="Gene3D" id="1.10.287.1060">
    <property type="entry name" value="ESAT-6-like"/>
    <property type="match status" value="1"/>
</dbReference>
<comment type="caution">
    <text evidence="2">The sequence shown here is derived from an EMBL/GenBank/DDBJ whole genome shotgun (WGS) entry which is preliminary data.</text>
</comment>
<comment type="similarity">
    <text evidence="1">Belongs to the WXG100 family.</text>
</comment>
<evidence type="ECO:0000313" key="2">
    <source>
        <dbReference type="EMBL" id="PBA24831.1"/>
    </source>
</evidence>
<dbReference type="AlphaFoldDB" id="A0A2A2ZEG3"/>
<name>A0A2A2ZEG3_MYCAV</name>
<evidence type="ECO:0000256" key="1">
    <source>
        <dbReference type="RuleBase" id="RU362001"/>
    </source>
</evidence>
<dbReference type="Proteomes" id="UP000217768">
    <property type="component" value="Unassembled WGS sequence"/>
</dbReference>
<proteinExistence type="inferred from homology"/>
<dbReference type="EMBL" id="NSFD01000051">
    <property type="protein sequence ID" value="PBA24831.1"/>
    <property type="molecule type" value="Genomic_DNA"/>
</dbReference>
<dbReference type="GeneID" id="75271902"/>
<sequence length="105" mass="11229">MATSNTVSTDFDLMRSVAGTTDARNEEIRAMLQAFIGRMSGVPPAAWGGLAAARFKEVIDRWNAESVRLYHALHAIAETIRHNAATLQEAGQNHADHIAAAGGSL</sequence>
<dbReference type="InterPro" id="IPR036689">
    <property type="entry name" value="ESAT-6-like_sf"/>
</dbReference>
<protein>
    <recommendedName>
        <fullName evidence="1">ESAT-6-like protein</fullName>
    </recommendedName>
</protein>
<accession>A0A2A2ZEG3</accession>
<gene>
    <name evidence="2" type="ORF">CKJ66_21775</name>
</gene>
<organism evidence="2 3">
    <name type="scientific">Mycobacterium avium</name>
    <dbReference type="NCBI Taxonomy" id="1764"/>
    <lineage>
        <taxon>Bacteria</taxon>
        <taxon>Bacillati</taxon>
        <taxon>Actinomycetota</taxon>
        <taxon>Actinomycetes</taxon>
        <taxon>Mycobacteriales</taxon>
        <taxon>Mycobacteriaceae</taxon>
        <taxon>Mycobacterium</taxon>
        <taxon>Mycobacterium avium complex (MAC)</taxon>
    </lineage>
</organism>
<evidence type="ECO:0000313" key="3">
    <source>
        <dbReference type="Proteomes" id="UP000217768"/>
    </source>
</evidence>
<dbReference type="RefSeq" id="WP_019733728.1">
    <property type="nucleotide sequence ID" value="NZ_JAEKNH010000171.1"/>
</dbReference>